<feature type="region of interest" description="Disordered" evidence="1">
    <location>
        <begin position="1"/>
        <end position="37"/>
    </location>
</feature>
<dbReference type="AlphaFoldDB" id="A0A0E9UX05"/>
<protein>
    <submittedName>
        <fullName evidence="2">Uncharacterized protein</fullName>
    </submittedName>
</protein>
<organism evidence="2">
    <name type="scientific">Anguilla anguilla</name>
    <name type="common">European freshwater eel</name>
    <name type="synonym">Muraena anguilla</name>
    <dbReference type="NCBI Taxonomy" id="7936"/>
    <lineage>
        <taxon>Eukaryota</taxon>
        <taxon>Metazoa</taxon>
        <taxon>Chordata</taxon>
        <taxon>Craniata</taxon>
        <taxon>Vertebrata</taxon>
        <taxon>Euteleostomi</taxon>
        <taxon>Actinopterygii</taxon>
        <taxon>Neopterygii</taxon>
        <taxon>Teleostei</taxon>
        <taxon>Anguilliformes</taxon>
        <taxon>Anguillidae</taxon>
        <taxon>Anguilla</taxon>
    </lineage>
</organism>
<feature type="compositionally biased region" description="Basic residues" evidence="1">
    <location>
        <begin position="26"/>
        <end position="37"/>
    </location>
</feature>
<name>A0A0E9UX05_ANGAN</name>
<sequence length="37" mass="4206">MPQSGDNRTDSLGEPDNTAENPNYQARRHHHRCCPLS</sequence>
<accession>A0A0E9UX05</accession>
<reference evidence="2" key="2">
    <citation type="journal article" date="2015" name="Fish Shellfish Immunol.">
        <title>Early steps in the European eel (Anguilla anguilla)-Vibrio vulnificus interaction in the gills: Role of the RtxA13 toxin.</title>
        <authorList>
            <person name="Callol A."/>
            <person name="Pajuelo D."/>
            <person name="Ebbesson L."/>
            <person name="Teles M."/>
            <person name="MacKenzie S."/>
            <person name="Amaro C."/>
        </authorList>
    </citation>
    <scope>NUCLEOTIDE SEQUENCE</scope>
</reference>
<proteinExistence type="predicted"/>
<reference evidence="2" key="1">
    <citation type="submission" date="2014-11" db="EMBL/GenBank/DDBJ databases">
        <authorList>
            <person name="Amaro Gonzalez C."/>
        </authorList>
    </citation>
    <scope>NUCLEOTIDE SEQUENCE</scope>
</reference>
<evidence type="ECO:0000313" key="2">
    <source>
        <dbReference type="EMBL" id="JAH70404.1"/>
    </source>
</evidence>
<evidence type="ECO:0000256" key="1">
    <source>
        <dbReference type="SAM" id="MobiDB-lite"/>
    </source>
</evidence>
<dbReference type="EMBL" id="GBXM01038173">
    <property type="protein sequence ID" value="JAH70404.1"/>
    <property type="molecule type" value="Transcribed_RNA"/>
</dbReference>